<proteinExistence type="predicted"/>
<evidence type="ECO:0000256" key="1">
    <source>
        <dbReference type="SAM" id="MobiDB-lite"/>
    </source>
</evidence>
<feature type="compositionally biased region" description="Basic residues" evidence="1">
    <location>
        <begin position="1"/>
        <end position="10"/>
    </location>
</feature>
<keyword evidence="3" id="KW-1185">Reference proteome</keyword>
<evidence type="ECO:0000313" key="3">
    <source>
        <dbReference type="Proteomes" id="UP000747399"/>
    </source>
</evidence>
<feature type="region of interest" description="Disordered" evidence="1">
    <location>
        <begin position="59"/>
        <end position="122"/>
    </location>
</feature>
<gene>
    <name evidence="2" type="ORF">Vafri_20954</name>
</gene>
<name>A0A8J4FEG1_9CHLO</name>
<sequence length="122" mass="13471">MRRSLQHKGPVHPCQYAGQQQSGLASPGITCMHTFSTFPPPPGEISFTLEAQMRVATSGPNAGNIRQCKQPGHPPSRASAIPAALKPRRPHHHLELSLKRRRRGNGSSDDYFPQHKQRLTPP</sequence>
<dbReference type="Proteomes" id="UP000747399">
    <property type="component" value="Unassembled WGS sequence"/>
</dbReference>
<feature type="region of interest" description="Disordered" evidence="1">
    <location>
        <begin position="1"/>
        <end position="23"/>
    </location>
</feature>
<accession>A0A8J4FEG1</accession>
<organism evidence="2 3">
    <name type="scientific">Volvox africanus</name>
    <dbReference type="NCBI Taxonomy" id="51714"/>
    <lineage>
        <taxon>Eukaryota</taxon>
        <taxon>Viridiplantae</taxon>
        <taxon>Chlorophyta</taxon>
        <taxon>core chlorophytes</taxon>
        <taxon>Chlorophyceae</taxon>
        <taxon>CS clade</taxon>
        <taxon>Chlamydomonadales</taxon>
        <taxon>Volvocaceae</taxon>
        <taxon>Volvox</taxon>
    </lineage>
</organism>
<dbReference type="EMBL" id="BNCO01000101">
    <property type="protein sequence ID" value="GIL67587.1"/>
    <property type="molecule type" value="Genomic_DNA"/>
</dbReference>
<protein>
    <submittedName>
        <fullName evidence="2">Uncharacterized protein</fullName>
    </submittedName>
</protein>
<reference evidence="2" key="1">
    <citation type="journal article" date="2021" name="Proc. Natl. Acad. Sci. U.S.A.">
        <title>Three genomes in the algal genus Volvox reveal the fate of a haploid sex-determining region after a transition to homothallism.</title>
        <authorList>
            <person name="Yamamoto K."/>
            <person name="Hamaji T."/>
            <person name="Kawai-Toyooka H."/>
            <person name="Matsuzaki R."/>
            <person name="Takahashi F."/>
            <person name="Nishimura Y."/>
            <person name="Kawachi M."/>
            <person name="Noguchi H."/>
            <person name="Minakuchi Y."/>
            <person name="Umen J.G."/>
            <person name="Toyoda A."/>
            <person name="Nozaki H."/>
        </authorList>
    </citation>
    <scope>NUCLEOTIDE SEQUENCE</scope>
    <source>
        <strain evidence="2">NIES-3780</strain>
    </source>
</reference>
<evidence type="ECO:0000313" key="2">
    <source>
        <dbReference type="EMBL" id="GIL67587.1"/>
    </source>
</evidence>
<comment type="caution">
    <text evidence="2">The sequence shown here is derived from an EMBL/GenBank/DDBJ whole genome shotgun (WGS) entry which is preliminary data.</text>
</comment>
<dbReference type="AlphaFoldDB" id="A0A8J4FEG1"/>